<reference evidence="3" key="1">
    <citation type="submission" date="2016-06" db="UniProtKB">
        <authorList>
            <consortium name="WormBaseParasite"/>
        </authorList>
    </citation>
    <scope>IDENTIFICATION</scope>
</reference>
<dbReference type="InterPro" id="IPR053302">
    <property type="entry name" value="CRAL-TRIO_domain"/>
</dbReference>
<evidence type="ECO:0000313" key="3">
    <source>
        <dbReference type="WBParaSite" id="SBAD_0001357301-mRNA-1"/>
    </source>
</evidence>
<dbReference type="SUPFAM" id="SSF52087">
    <property type="entry name" value="CRAL/TRIO domain"/>
    <property type="match status" value="1"/>
</dbReference>
<evidence type="ECO:0000313" key="1">
    <source>
        <dbReference type="EMBL" id="VDP54627.1"/>
    </source>
</evidence>
<protein>
    <submittedName>
        <fullName evidence="3">CRAL-TRIO domain-containing protein</fullName>
    </submittedName>
</protein>
<dbReference type="AlphaFoldDB" id="A0A183JBA9"/>
<dbReference type="WBParaSite" id="SBAD_0001357301-mRNA-1">
    <property type="protein sequence ID" value="SBAD_0001357301-mRNA-1"/>
    <property type="gene ID" value="SBAD_0001357301"/>
</dbReference>
<accession>A0A183JBA9</accession>
<name>A0A183JBA9_9BILA</name>
<dbReference type="OrthoDB" id="1434354at2759"/>
<reference evidence="1 2" key="2">
    <citation type="submission" date="2018-11" db="EMBL/GenBank/DDBJ databases">
        <authorList>
            <consortium name="Pathogen Informatics"/>
        </authorList>
    </citation>
    <scope>NUCLEOTIDE SEQUENCE [LARGE SCALE GENOMIC DNA]</scope>
</reference>
<dbReference type="PANTHER" id="PTHR47159">
    <property type="entry name" value="PROTEIN CBG07705-RELATED"/>
    <property type="match status" value="1"/>
</dbReference>
<keyword evidence="2" id="KW-1185">Reference proteome</keyword>
<gene>
    <name evidence="1" type="ORF">SBAD_LOCUS13157</name>
</gene>
<proteinExistence type="predicted"/>
<sequence>MANLQSYEPNWFSCSCSCRWRGRTSWTGLLLVAKVNESLEAYDTDFNMLRWVRSEVGDMELVCRRLRRHLIVRRLFRLDSIGRELPDNELICKYYPLSYVGPCGKDGTLLVIDKLGNVDIAGLGKCISAIGYIKQRFKFLEQLYDKMNEMERATGLQSGVIYVVDMDGKSFGIPLRLKITLLNCYALLIQAVRFVCFSATS</sequence>
<dbReference type="Gene3D" id="3.40.525.10">
    <property type="entry name" value="CRAL-TRIO lipid binding domain"/>
    <property type="match status" value="1"/>
</dbReference>
<organism evidence="3">
    <name type="scientific">Soboliphyme baturini</name>
    <dbReference type="NCBI Taxonomy" id="241478"/>
    <lineage>
        <taxon>Eukaryota</taxon>
        <taxon>Metazoa</taxon>
        <taxon>Ecdysozoa</taxon>
        <taxon>Nematoda</taxon>
        <taxon>Enoplea</taxon>
        <taxon>Dorylaimia</taxon>
        <taxon>Dioctophymatida</taxon>
        <taxon>Dioctophymatoidea</taxon>
        <taxon>Soboliphymatidae</taxon>
        <taxon>Soboliphyme</taxon>
    </lineage>
</organism>
<evidence type="ECO:0000313" key="2">
    <source>
        <dbReference type="Proteomes" id="UP000270296"/>
    </source>
</evidence>
<dbReference type="Proteomes" id="UP000270296">
    <property type="component" value="Unassembled WGS sequence"/>
</dbReference>
<dbReference type="EMBL" id="UZAM01020686">
    <property type="protein sequence ID" value="VDP54627.1"/>
    <property type="molecule type" value="Genomic_DNA"/>
</dbReference>
<dbReference type="InterPro" id="IPR036865">
    <property type="entry name" value="CRAL-TRIO_dom_sf"/>
</dbReference>